<dbReference type="InterPro" id="IPR036397">
    <property type="entry name" value="RNaseH_sf"/>
</dbReference>
<sequence length="110" mass="12277">MLFFLSIYSQLSSPSALPIIVIQQVEETKHGISELNSTVWTIIFQWILSHCDTPGNEKADLLAKHVCSLPPNCFHIPYSQAVFIIVNVTGETSTQSSGERYKVQDLEKPA</sequence>
<accession>A0AAV4UFH7</accession>
<dbReference type="AlphaFoldDB" id="A0AAV4UFH7"/>
<name>A0AAV4UFH7_CAEEX</name>
<dbReference type="Gene3D" id="3.30.420.10">
    <property type="entry name" value="Ribonuclease H-like superfamily/Ribonuclease H"/>
    <property type="match status" value="1"/>
</dbReference>
<dbReference type="GO" id="GO:0003676">
    <property type="term" value="F:nucleic acid binding"/>
    <property type="evidence" value="ECO:0007669"/>
    <property type="project" value="InterPro"/>
</dbReference>
<dbReference type="Proteomes" id="UP001054945">
    <property type="component" value="Unassembled WGS sequence"/>
</dbReference>
<evidence type="ECO:0000313" key="2">
    <source>
        <dbReference type="Proteomes" id="UP001054945"/>
    </source>
</evidence>
<reference evidence="1 2" key="1">
    <citation type="submission" date="2021-06" db="EMBL/GenBank/DDBJ databases">
        <title>Caerostris extrusa draft genome.</title>
        <authorList>
            <person name="Kono N."/>
            <person name="Arakawa K."/>
        </authorList>
    </citation>
    <scope>NUCLEOTIDE SEQUENCE [LARGE SCALE GENOMIC DNA]</scope>
</reference>
<organism evidence="1 2">
    <name type="scientific">Caerostris extrusa</name>
    <name type="common">Bark spider</name>
    <name type="synonym">Caerostris bankana</name>
    <dbReference type="NCBI Taxonomy" id="172846"/>
    <lineage>
        <taxon>Eukaryota</taxon>
        <taxon>Metazoa</taxon>
        <taxon>Ecdysozoa</taxon>
        <taxon>Arthropoda</taxon>
        <taxon>Chelicerata</taxon>
        <taxon>Arachnida</taxon>
        <taxon>Araneae</taxon>
        <taxon>Araneomorphae</taxon>
        <taxon>Entelegynae</taxon>
        <taxon>Araneoidea</taxon>
        <taxon>Araneidae</taxon>
        <taxon>Caerostris</taxon>
    </lineage>
</organism>
<dbReference type="EMBL" id="BPLR01012774">
    <property type="protein sequence ID" value="GIY56491.1"/>
    <property type="molecule type" value="Genomic_DNA"/>
</dbReference>
<dbReference type="InterPro" id="IPR012337">
    <property type="entry name" value="RNaseH-like_sf"/>
</dbReference>
<comment type="caution">
    <text evidence="1">The sequence shown here is derived from an EMBL/GenBank/DDBJ whole genome shotgun (WGS) entry which is preliminary data.</text>
</comment>
<keyword evidence="2" id="KW-1185">Reference proteome</keyword>
<proteinExistence type="predicted"/>
<protein>
    <recommendedName>
        <fullName evidence="3">RNase H type-1 domain-containing protein</fullName>
    </recommendedName>
</protein>
<evidence type="ECO:0000313" key="1">
    <source>
        <dbReference type="EMBL" id="GIY56491.1"/>
    </source>
</evidence>
<evidence type="ECO:0008006" key="3">
    <source>
        <dbReference type="Google" id="ProtNLM"/>
    </source>
</evidence>
<dbReference type="SUPFAM" id="SSF53098">
    <property type="entry name" value="Ribonuclease H-like"/>
    <property type="match status" value="1"/>
</dbReference>
<gene>
    <name evidence="1" type="ORF">CEXT_682041</name>
</gene>